<reference evidence="1 2" key="1">
    <citation type="submission" date="2023-07" db="EMBL/GenBank/DDBJ databases">
        <title>A novel proteolytic Acinetobacter species.</title>
        <authorList>
            <person name="Nemec A."/>
            <person name="Radolfova-Krizova L."/>
        </authorList>
    </citation>
    <scope>NUCLEOTIDE SEQUENCE [LARGE SCALE GENOMIC DNA]</scope>
    <source>
        <strain evidence="1 2">NIPH 1865</strain>
    </source>
</reference>
<dbReference type="RefSeq" id="WP_228130612.1">
    <property type="nucleotide sequence ID" value="NZ_JAKZGC010000005.1"/>
</dbReference>
<organism evidence="1 2">
    <name type="scientific">Acinetobacter genomosp. 15BJ</name>
    <dbReference type="NCBI Taxonomy" id="106651"/>
    <lineage>
        <taxon>Bacteria</taxon>
        <taxon>Pseudomonadati</taxon>
        <taxon>Pseudomonadota</taxon>
        <taxon>Gammaproteobacteria</taxon>
        <taxon>Moraxellales</taxon>
        <taxon>Moraxellaceae</taxon>
        <taxon>Acinetobacter</taxon>
    </lineage>
</organism>
<protein>
    <submittedName>
        <fullName evidence="1">Uncharacterized protein</fullName>
    </submittedName>
</protein>
<comment type="caution">
    <text evidence="1">The sequence shown here is derived from an EMBL/GenBank/DDBJ whole genome shotgun (WGS) entry which is preliminary data.</text>
</comment>
<gene>
    <name evidence="1" type="ORF">Q3V53_03635</name>
</gene>
<sequence>MVAIKIQDLFGKSEGMESSNGLVNVTQAKTYLPKEGAIFIPNCQAVDLFSCSMIVLDAKQSQQEIREGAIFVPKVLKGKGYQHWSQVSTFLNLVVDIDPNAVSGSKLRAIFIVSASDE</sequence>
<dbReference type="EMBL" id="JAUMJH010000006">
    <property type="protein sequence ID" value="MDO3656304.1"/>
    <property type="molecule type" value="Genomic_DNA"/>
</dbReference>
<name>A0ABT8UTE8_9GAMM</name>
<accession>A0ABT8UTE8</accession>
<evidence type="ECO:0000313" key="2">
    <source>
        <dbReference type="Proteomes" id="UP001168902"/>
    </source>
</evidence>
<keyword evidence="2" id="KW-1185">Reference proteome</keyword>
<dbReference type="Proteomes" id="UP001168902">
    <property type="component" value="Unassembled WGS sequence"/>
</dbReference>
<proteinExistence type="predicted"/>
<evidence type="ECO:0000313" key="1">
    <source>
        <dbReference type="EMBL" id="MDO3656304.1"/>
    </source>
</evidence>